<evidence type="ECO:0000313" key="4">
    <source>
        <dbReference type="Proteomes" id="UP001219518"/>
    </source>
</evidence>
<dbReference type="Gene3D" id="1.10.340.70">
    <property type="match status" value="1"/>
</dbReference>
<reference evidence="3" key="1">
    <citation type="submission" date="2021-07" db="EMBL/GenBank/DDBJ databases">
        <authorList>
            <person name="Catto M.A."/>
            <person name="Jacobson A."/>
            <person name="Kennedy G."/>
            <person name="Labadie P."/>
            <person name="Hunt B.G."/>
            <person name="Srinivasan R."/>
        </authorList>
    </citation>
    <scope>NUCLEOTIDE SEQUENCE</scope>
    <source>
        <strain evidence="3">PL_HMW_Pooled</strain>
        <tissue evidence="3">Head</tissue>
    </source>
</reference>
<dbReference type="EC" id="2.7.7.49" evidence="1"/>
<dbReference type="EMBL" id="JAHWGI010000321">
    <property type="protein sequence ID" value="KAK3913388.1"/>
    <property type="molecule type" value="Genomic_DNA"/>
</dbReference>
<sequence length="97" mass="11294">MAGVSVKPLVPGDDMEKQWKMFQWQFDGPKQAYGLDNGVKDFFNLRAELYCENELLYFQIRLVIPYTLRPQLLQQLHSGHQGMVKCKSLASQSIFWP</sequence>
<feature type="domain" description="Integrase zinc-binding" evidence="2">
    <location>
        <begin position="64"/>
        <end position="97"/>
    </location>
</feature>
<evidence type="ECO:0000259" key="2">
    <source>
        <dbReference type="Pfam" id="PF17921"/>
    </source>
</evidence>
<feature type="non-terminal residue" evidence="3">
    <location>
        <position position="97"/>
    </location>
</feature>
<dbReference type="Proteomes" id="UP001219518">
    <property type="component" value="Unassembled WGS sequence"/>
</dbReference>
<protein>
    <recommendedName>
        <fullName evidence="1">RNA-directed DNA polymerase</fullName>
        <ecNumber evidence="1">2.7.7.49</ecNumber>
    </recommendedName>
</protein>
<dbReference type="InterPro" id="IPR050951">
    <property type="entry name" value="Retrovirus_Pol_polyprotein"/>
</dbReference>
<gene>
    <name evidence="3" type="ORF">KUF71_022856</name>
</gene>
<name>A0AAE1H2J1_9NEOP</name>
<reference evidence="3" key="2">
    <citation type="journal article" date="2023" name="BMC Genomics">
        <title>Pest status, molecular evolution, and epigenetic factors derived from the genome assembly of Frankliniella fusca, a thysanopteran phytovirus vector.</title>
        <authorList>
            <person name="Catto M.A."/>
            <person name="Labadie P.E."/>
            <person name="Jacobson A.L."/>
            <person name="Kennedy G.G."/>
            <person name="Srinivasan R."/>
            <person name="Hunt B.G."/>
        </authorList>
    </citation>
    <scope>NUCLEOTIDE SEQUENCE</scope>
    <source>
        <strain evidence="3">PL_HMW_Pooled</strain>
    </source>
</reference>
<dbReference type="InterPro" id="IPR041588">
    <property type="entry name" value="Integrase_H2C2"/>
</dbReference>
<organism evidence="3 4">
    <name type="scientific">Frankliniella fusca</name>
    <dbReference type="NCBI Taxonomy" id="407009"/>
    <lineage>
        <taxon>Eukaryota</taxon>
        <taxon>Metazoa</taxon>
        <taxon>Ecdysozoa</taxon>
        <taxon>Arthropoda</taxon>
        <taxon>Hexapoda</taxon>
        <taxon>Insecta</taxon>
        <taxon>Pterygota</taxon>
        <taxon>Neoptera</taxon>
        <taxon>Paraneoptera</taxon>
        <taxon>Thysanoptera</taxon>
        <taxon>Terebrantia</taxon>
        <taxon>Thripoidea</taxon>
        <taxon>Thripidae</taxon>
        <taxon>Frankliniella</taxon>
    </lineage>
</organism>
<dbReference type="PANTHER" id="PTHR37984">
    <property type="entry name" value="PROTEIN CBG26694"/>
    <property type="match status" value="1"/>
</dbReference>
<dbReference type="GO" id="GO:0003964">
    <property type="term" value="F:RNA-directed DNA polymerase activity"/>
    <property type="evidence" value="ECO:0007669"/>
    <property type="project" value="UniProtKB-EC"/>
</dbReference>
<proteinExistence type="predicted"/>
<comment type="caution">
    <text evidence="3">The sequence shown here is derived from an EMBL/GenBank/DDBJ whole genome shotgun (WGS) entry which is preliminary data.</text>
</comment>
<dbReference type="Pfam" id="PF17921">
    <property type="entry name" value="Integrase_H2C2"/>
    <property type="match status" value="1"/>
</dbReference>
<evidence type="ECO:0000256" key="1">
    <source>
        <dbReference type="ARBA" id="ARBA00012493"/>
    </source>
</evidence>
<dbReference type="AlphaFoldDB" id="A0AAE1H2J1"/>
<accession>A0AAE1H2J1</accession>
<dbReference type="PANTHER" id="PTHR37984:SF5">
    <property type="entry name" value="PROTEIN NYNRIN-LIKE"/>
    <property type="match status" value="1"/>
</dbReference>
<keyword evidence="4" id="KW-1185">Reference proteome</keyword>
<evidence type="ECO:0000313" key="3">
    <source>
        <dbReference type="EMBL" id="KAK3913388.1"/>
    </source>
</evidence>